<dbReference type="AlphaFoldDB" id="A0A1C3ZUG5"/>
<evidence type="ECO:0000313" key="2">
    <source>
        <dbReference type="EMBL" id="SCB86034.1"/>
    </source>
</evidence>
<keyword evidence="1" id="KW-0812">Transmembrane</keyword>
<dbReference type="RefSeq" id="WP_088237261.1">
    <property type="nucleotide sequence ID" value="NZ_FMAY01000002.1"/>
</dbReference>
<evidence type="ECO:0000256" key="1">
    <source>
        <dbReference type="SAM" id="Phobius"/>
    </source>
</evidence>
<feature type="transmembrane region" description="Helical" evidence="1">
    <location>
        <begin position="14"/>
        <end position="33"/>
    </location>
</feature>
<keyword evidence="3" id="KW-1185">Reference proteome</keyword>
<dbReference type="OrthoDB" id="6594879at2"/>
<evidence type="ECO:0000313" key="3">
    <source>
        <dbReference type="Proteomes" id="UP000198975"/>
    </source>
</evidence>
<keyword evidence="1" id="KW-0472">Membrane</keyword>
<gene>
    <name evidence="2" type="ORF">GA0061071_102167</name>
</gene>
<dbReference type="Proteomes" id="UP000198975">
    <property type="component" value="Unassembled WGS sequence"/>
</dbReference>
<proteinExistence type="predicted"/>
<reference evidence="3" key="1">
    <citation type="submission" date="2016-08" db="EMBL/GenBank/DDBJ databases">
        <authorList>
            <person name="Varghese N."/>
            <person name="Submissions Spin"/>
        </authorList>
    </citation>
    <scope>NUCLEOTIDE SEQUENCE [LARGE SCALE GENOMIC DNA]</scope>
    <source>
        <strain evidence="3">REICA_082</strain>
    </source>
</reference>
<accession>A0A1C3ZUG5</accession>
<sequence>MASVSGNEVSRKGWIAGLIWFCFSIVLILLLSVQDKEWLIDGKNIKNICDLKAYVESEDIRDAGIAITIPLFFPFVYLLVWKKQHHGFLYLTLFSIFAFWLWRFFLRYQFCL</sequence>
<dbReference type="Pfam" id="PF10840">
    <property type="entry name" value="DUF2645"/>
    <property type="match status" value="1"/>
</dbReference>
<feature type="transmembrane region" description="Helical" evidence="1">
    <location>
        <begin position="87"/>
        <end position="106"/>
    </location>
</feature>
<dbReference type="EMBL" id="FMAY01000002">
    <property type="protein sequence ID" value="SCB86034.1"/>
    <property type="molecule type" value="Genomic_DNA"/>
</dbReference>
<evidence type="ECO:0008006" key="4">
    <source>
        <dbReference type="Google" id="ProtNLM"/>
    </source>
</evidence>
<protein>
    <recommendedName>
        <fullName evidence="4">Inner membrane protein YjeO</fullName>
    </recommendedName>
</protein>
<keyword evidence="1" id="KW-1133">Transmembrane helix</keyword>
<name>A0A1C3ZUG5_9ENTR</name>
<dbReference type="InterPro" id="IPR022553">
    <property type="entry name" value="DUF2645"/>
</dbReference>
<feature type="transmembrane region" description="Helical" evidence="1">
    <location>
        <begin position="63"/>
        <end position="81"/>
    </location>
</feature>
<organism evidence="2 3">
    <name type="scientific">Kosakonia oryzendophytica</name>
    <dbReference type="NCBI Taxonomy" id="1005665"/>
    <lineage>
        <taxon>Bacteria</taxon>
        <taxon>Pseudomonadati</taxon>
        <taxon>Pseudomonadota</taxon>
        <taxon>Gammaproteobacteria</taxon>
        <taxon>Enterobacterales</taxon>
        <taxon>Enterobacteriaceae</taxon>
        <taxon>Kosakonia</taxon>
    </lineage>
</organism>